<dbReference type="Proteomes" id="UP000054549">
    <property type="component" value="Unassembled WGS sequence"/>
</dbReference>
<organism evidence="3 4">
    <name type="scientific">Amanita muscaria (strain Koide BX008)</name>
    <dbReference type="NCBI Taxonomy" id="946122"/>
    <lineage>
        <taxon>Eukaryota</taxon>
        <taxon>Fungi</taxon>
        <taxon>Dikarya</taxon>
        <taxon>Basidiomycota</taxon>
        <taxon>Agaricomycotina</taxon>
        <taxon>Agaricomycetes</taxon>
        <taxon>Agaricomycetidae</taxon>
        <taxon>Agaricales</taxon>
        <taxon>Pluteineae</taxon>
        <taxon>Amanitaceae</taxon>
        <taxon>Amanita</taxon>
    </lineage>
</organism>
<protein>
    <submittedName>
        <fullName evidence="3">Uncharacterized protein</fullName>
    </submittedName>
</protein>
<evidence type="ECO:0000256" key="1">
    <source>
        <dbReference type="SAM" id="MobiDB-lite"/>
    </source>
</evidence>
<evidence type="ECO:0000313" key="3">
    <source>
        <dbReference type="EMBL" id="KIL54008.1"/>
    </source>
</evidence>
<proteinExistence type="predicted"/>
<keyword evidence="4" id="KW-1185">Reference proteome</keyword>
<dbReference type="AlphaFoldDB" id="A0A0C2WDC1"/>
<gene>
    <name evidence="3" type="ORF">M378DRAFT_19300</name>
    <name evidence="2" type="ORF">M378DRAFT_19319</name>
</gene>
<dbReference type="EMBL" id="KN819034">
    <property type="protein sequence ID" value="KIL54008.1"/>
    <property type="molecule type" value="Genomic_DNA"/>
</dbReference>
<dbReference type="OrthoDB" id="5106486at2759"/>
<evidence type="ECO:0000313" key="2">
    <source>
        <dbReference type="EMBL" id="KIL53992.1"/>
    </source>
</evidence>
<evidence type="ECO:0000313" key="4">
    <source>
        <dbReference type="Proteomes" id="UP000054549"/>
    </source>
</evidence>
<feature type="compositionally biased region" description="Low complexity" evidence="1">
    <location>
        <begin position="1"/>
        <end position="12"/>
    </location>
</feature>
<feature type="compositionally biased region" description="Polar residues" evidence="1">
    <location>
        <begin position="13"/>
        <end position="27"/>
    </location>
</feature>
<feature type="region of interest" description="Disordered" evidence="1">
    <location>
        <begin position="1"/>
        <end position="27"/>
    </location>
</feature>
<name>A0A0C2WDC1_AMAMK</name>
<accession>A0A0C2WDC1</accession>
<dbReference type="HOGENOM" id="CLU_1786414_0_0_1"/>
<dbReference type="EMBL" id="KN819052">
    <property type="protein sequence ID" value="KIL53992.1"/>
    <property type="molecule type" value="Genomic_DNA"/>
</dbReference>
<reference evidence="3 4" key="1">
    <citation type="submission" date="2014-04" db="EMBL/GenBank/DDBJ databases">
        <title>Evolutionary Origins and Diversification of the Mycorrhizal Mutualists.</title>
        <authorList>
            <consortium name="DOE Joint Genome Institute"/>
            <consortium name="Mycorrhizal Genomics Consortium"/>
            <person name="Kohler A."/>
            <person name="Kuo A."/>
            <person name="Nagy L.G."/>
            <person name="Floudas D."/>
            <person name="Copeland A."/>
            <person name="Barry K.W."/>
            <person name="Cichocki N."/>
            <person name="Veneault-Fourrey C."/>
            <person name="LaButti K."/>
            <person name="Lindquist E.A."/>
            <person name="Lipzen A."/>
            <person name="Lundell T."/>
            <person name="Morin E."/>
            <person name="Murat C."/>
            <person name="Riley R."/>
            <person name="Ohm R."/>
            <person name="Sun H."/>
            <person name="Tunlid A."/>
            <person name="Henrissat B."/>
            <person name="Grigoriev I.V."/>
            <person name="Hibbett D.S."/>
            <person name="Martin F."/>
        </authorList>
    </citation>
    <scope>NUCLEOTIDE SEQUENCE [LARGE SCALE GENOMIC DNA]</scope>
    <source>
        <strain evidence="3 4">Koide BX008</strain>
    </source>
</reference>
<sequence>MPSSASGARASSQQPLQSSLIGNQHNNGLIGDGSNNIVNFGNNNQVNMTYVATEEEEVAELDRLFAGHVSKDALRNYFHSPPECHPNTRTTVRNEIGGWIDKSESKKSPLLWLNGPAAVGKSVIAKTISGFHDQIVARILLFRQF</sequence>